<dbReference type="AlphaFoldDB" id="A0A261FRU4"/>
<gene>
    <name evidence="2" type="ORF">BMYO_0009</name>
</gene>
<protein>
    <submittedName>
        <fullName evidence="2">Uncharacterized protein</fullName>
    </submittedName>
</protein>
<evidence type="ECO:0000313" key="2">
    <source>
        <dbReference type="EMBL" id="OZG61859.1"/>
    </source>
</evidence>
<comment type="caution">
    <text evidence="2">The sequence shown here is derived from an EMBL/GenBank/DDBJ whole genome shotgun (WGS) entry which is preliminary data.</text>
</comment>
<keyword evidence="1" id="KW-1133">Transmembrane helix</keyword>
<evidence type="ECO:0000256" key="1">
    <source>
        <dbReference type="SAM" id="Phobius"/>
    </source>
</evidence>
<dbReference type="RefSeq" id="WP_158216913.1">
    <property type="nucleotide sequence ID" value="NZ_MWWW01000001.1"/>
</dbReference>
<keyword evidence="3" id="KW-1185">Reference proteome</keyword>
<dbReference type="EMBL" id="MWWW01000001">
    <property type="protein sequence ID" value="OZG61859.1"/>
    <property type="molecule type" value="Genomic_DNA"/>
</dbReference>
<keyword evidence="1" id="KW-0812">Transmembrane</keyword>
<reference evidence="2 3" key="1">
    <citation type="journal article" date="2017" name="BMC Genomics">
        <title>Comparative genomic and phylogenomic analyses of the Bifidobacteriaceae family.</title>
        <authorList>
            <person name="Lugli G.A."/>
            <person name="Milani C."/>
            <person name="Turroni F."/>
            <person name="Duranti S."/>
            <person name="Mancabelli L."/>
            <person name="Mangifesta M."/>
            <person name="Ferrario C."/>
            <person name="Modesto M."/>
            <person name="Mattarelli P."/>
            <person name="Jiri K."/>
            <person name="van Sinderen D."/>
            <person name="Ventura M."/>
        </authorList>
    </citation>
    <scope>NUCLEOTIDE SEQUENCE [LARGE SCALE GENOMIC DNA]</scope>
    <source>
        <strain evidence="2 3">DSM 100196</strain>
    </source>
</reference>
<proteinExistence type="predicted"/>
<accession>A0A261FRU4</accession>
<sequence length="56" mass="5698">MVDQAVVAAATLAVDWGNTFSQLGGALGKGFLVVVVVGVGGALTDAAARYIKNRFM</sequence>
<keyword evidence="1" id="KW-0472">Membrane</keyword>
<feature type="transmembrane region" description="Helical" evidence="1">
    <location>
        <begin position="30"/>
        <end position="51"/>
    </location>
</feature>
<evidence type="ECO:0000313" key="3">
    <source>
        <dbReference type="Proteomes" id="UP000216871"/>
    </source>
</evidence>
<name>A0A261FRU4_9BIFI</name>
<organism evidence="2 3">
    <name type="scientific">Bifidobacterium myosotis</name>
    <dbReference type="NCBI Taxonomy" id="1630166"/>
    <lineage>
        <taxon>Bacteria</taxon>
        <taxon>Bacillati</taxon>
        <taxon>Actinomycetota</taxon>
        <taxon>Actinomycetes</taxon>
        <taxon>Bifidobacteriales</taxon>
        <taxon>Bifidobacteriaceae</taxon>
        <taxon>Bifidobacterium</taxon>
    </lineage>
</organism>
<dbReference type="Proteomes" id="UP000216871">
    <property type="component" value="Unassembled WGS sequence"/>
</dbReference>